<proteinExistence type="predicted"/>
<evidence type="ECO:0000313" key="2">
    <source>
        <dbReference type="EMBL" id="SNV47386.1"/>
    </source>
</evidence>
<dbReference type="KEGG" id="saco:SAME_02342"/>
<keyword evidence="1" id="KW-1133">Transmembrane helix</keyword>
<organism evidence="2 3">
    <name type="scientific">Streptococcus acidominimus</name>
    <dbReference type="NCBI Taxonomy" id="1326"/>
    <lineage>
        <taxon>Bacteria</taxon>
        <taxon>Bacillati</taxon>
        <taxon>Bacillota</taxon>
        <taxon>Bacilli</taxon>
        <taxon>Lactobacillales</taxon>
        <taxon>Streptococcaceae</taxon>
        <taxon>Streptococcus</taxon>
    </lineage>
</organism>
<keyword evidence="1" id="KW-0812">Transmembrane</keyword>
<dbReference type="EMBL" id="LT906454">
    <property type="protein sequence ID" value="SNV47386.1"/>
    <property type="molecule type" value="Genomic_DNA"/>
</dbReference>
<dbReference type="AlphaFoldDB" id="A0A239XMD1"/>
<reference evidence="2 3" key="1">
    <citation type="submission" date="2017-06" db="EMBL/GenBank/DDBJ databases">
        <authorList>
            <consortium name="Pathogen Informatics"/>
        </authorList>
    </citation>
    <scope>NUCLEOTIDE SEQUENCE [LARGE SCALE GENOMIC DNA]</scope>
    <source>
        <strain evidence="2 3">NCTC11291</strain>
    </source>
</reference>
<accession>A0A239XMD1</accession>
<gene>
    <name evidence="2" type="ORF">SAMEA4504048_02342</name>
</gene>
<protein>
    <submittedName>
        <fullName evidence="2">ABC transporter membrane protein</fullName>
    </submittedName>
</protein>
<dbReference type="Proteomes" id="UP000215144">
    <property type="component" value="Chromosome 1"/>
</dbReference>
<sequence>MLTQDLTVSGTSASYNMVNYGDLQDAASKNNIDFEPNFVTASVDDLKNTKAAQKAVRNLKNNGQNRFRVASIGDILDSIVQVTYIVSVVLALIAGISLLVSILMIIATTYMSVSERTKEIGAPLKTP</sequence>
<evidence type="ECO:0000313" key="3">
    <source>
        <dbReference type="Proteomes" id="UP000215144"/>
    </source>
</evidence>
<name>A0A239XMD1_STRAI</name>
<keyword evidence="1" id="KW-0472">Membrane</keyword>
<evidence type="ECO:0000256" key="1">
    <source>
        <dbReference type="SAM" id="Phobius"/>
    </source>
</evidence>
<feature type="transmembrane region" description="Helical" evidence="1">
    <location>
        <begin position="84"/>
        <end position="110"/>
    </location>
</feature>